<evidence type="ECO:0000313" key="11">
    <source>
        <dbReference type="EMBL" id="GAM73720.1"/>
    </source>
</evidence>
<sequence>MKWFRFLDKYLEPSLIVIAISAMTTLLCVQIVLRAFDATIPWAEELARYLFVWAMYLSISYCIKDDRHIRIRILVDKLPAKIGQSLLILSDLIFMAFMLAVTWYGHSVIERSLKLGQIAPAMEIPVACLYASVLVCAVLSVIRLGVSIKKRVLSLFEPSKVFSVSLLLAISILKRSTAPRIDYWSYKHDVCTLVWQLWYAATYWRTCRYRLAGASMIAIMSLPF</sequence>
<keyword evidence="7 9" id="KW-0472">Membrane</keyword>
<proteinExistence type="inferred from homology"/>
<name>A0A0B8Q2G9_9VIBR</name>
<dbReference type="PANTHER" id="PTHR35011">
    <property type="entry name" value="2,3-DIKETO-L-GULONATE TRAP TRANSPORTER SMALL PERMEASE PROTEIN YIAM"/>
    <property type="match status" value="1"/>
</dbReference>
<comment type="subcellular location">
    <subcellularLocation>
        <location evidence="1 9">Cell inner membrane</location>
        <topology evidence="1 9">Multi-pass membrane protein</topology>
    </subcellularLocation>
</comment>
<comment type="function">
    <text evidence="9">Part of the tripartite ATP-independent periplasmic (TRAP) transport system.</text>
</comment>
<dbReference type="GO" id="GO:0015740">
    <property type="term" value="P:C4-dicarboxylate transport"/>
    <property type="evidence" value="ECO:0007669"/>
    <property type="project" value="TreeGrafter"/>
</dbReference>
<evidence type="ECO:0000256" key="9">
    <source>
        <dbReference type="RuleBase" id="RU369079"/>
    </source>
</evidence>
<dbReference type="AlphaFoldDB" id="A0A0B8Q2G9"/>
<dbReference type="InterPro" id="IPR007387">
    <property type="entry name" value="TRAP_DctQ"/>
</dbReference>
<feature type="transmembrane region" description="Helical" evidence="9">
    <location>
        <begin position="84"/>
        <end position="104"/>
    </location>
</feature>
<keyword evidence="5 9" id="KW-0812">Transmembrane</keyword>
<dbReference type="Pfam" id="PF04290">
    <property type="entry name" value="DctQ"/>
    <property type="match status" value="1"/>
</dbReference>
<comment type="subunit">
    <text evidence="9">The complex comprises the extracytoplasmic solute receptor protein and the two transmembrane proteins.</text>
</comment>
<feature type="domain" description="Tripartite ATP-independent periplasmic transporters DctQ component" evidence="10">
    <location>
        <begin position="23"/>
        <end position="149"/>
    </location>
</feature>
<comment type="caution">
    <text evidence="11">The sequence shown here is derived from an EMBL/GenBank/DDBJ whole genome shotgun (WGS) entry which is preliminary data.</text>
</comment>
<dbReference type="PANTHER" id="PTHR35011:SF2">
    <property type="entry name" value="2,3-DIKETO-L-GULONATE TRAP TRANSPORTER SMALL PERMEASE PROTEIN YIAM"/>
    <property type="match status" value="1"/>
</dbReference>
<evidence type="ECO:0000259" key="10">
    <source>
        <dbReference type="Pfam" id="PF04290"/>
    </source>
</evidence>
<evidence type="ECO:0000256" key="3">
    <source>
        <dbReference type="ARBA" id="ARBA00022475"/>
    </source>
</evidence>
<reference evidence="11 12" key="1">
    <citation type="submission" date="2015-01" db="EMBL/GenBank/DDBJ databases">
        <title>Vibrio sp. C94 JCM 19241 whole genome shotgun sequence.</title>
        <authorList>
            <person name="Sawabe T."/>
            <person name="Meirelles P."/>
            <person name="Feng G."/>
            <person name="Sayaka M."/>
            <person name="Hattori M."/>
            <person name="Ohkuma M."/>
        </authorList>
    </citation>
    <scope>NUCLEOTIDE SEQUENCE [LARGE SCALE GENOMIC DNA]</scope>
    <source>
        <strain evidence="12">JCM 19241</strain>
    </source>
</reference>
<dbReference type="GO" id="GO:0005886">
    <property type="term" value="C:plasma membrane"/>
    <property type="evidence" value="ECO:0007669"/>
    <property type="project" value="UniProtKB-SubCell"/>
</dbReference>
<gene>
    <name evidence="11" type="ORF">JCM19241_3175</name>
</gene>
<feature type="transmembrane region" description="Helical" evidence="9">
    <location>
        <begin position="12"/>
        <end position="34"/>
    </location>
</feature>
<keyword evidence="2 9" id="KW-0813">Transport</keyword>
<reference evidence="11 12" key="2">
    <citation type="submission" date="2015-01" db="EMBL/GenBank/DDBJ databases">
        <authorList>
            <consortium name="NBRP consortium"/>
            <person name="Sawabe T."/>
            <person name="Meirelles P."/>
            <person name="Feng G."/>
            <person name="Sayaka M."/>
            <person name="Hattori M."/>
            <person name="Ohkuma M."/>
        </authorList>
    </citation>
    <scope>NUCLEOTIDE SEQUENCE [LARGE SCALE GENOMIC DNA]</scope>
    <source>
        <strain evidence="12">JCM 19241</strain>
    </source>
</reference>
<feature type="transmembrane region" description="Helical" evidence="9">
    <location>
        <begin position="124"/>
        <end position="146"/>
    </location>
</feature>
<evidence type="ECO:0000256" key="6">
    <source>
        <dbReference type="ARBA" id="ARBA00022989"/>
    </source>
</evidence>
<keyword evidence="3" id="KW-1003">Cell membrane</keyword>
<keyword evidence="6 9" id="KW-1133">Transmembrane helix</keyword>
<dbReference type="STRING" id="1481914.JCM19241_3175"/>
<evidence type="ECO:0000256" key="4">
    <source>
        <dbReference type="ARBA" id="ARBA00022519"/>
    </source>
</evidence>
<evidence type="ECO:0000256" key="1">
    <source>
        <dbReference type="ARBA" id="ARBA00004429"/>
    </source>
</evidence>
<dbReference type="Proteomes" id="UP000031666">
    <property type="component" value="Unassembled WGS sequence"/>
</dbReference>
<evidence type="ECO:0000313" key="12">
    <source>
        <dbReference type="Proteomes" id="UP000031666"/>
    </source>
</evidence>
<accession>A0A0B8Q2G9</accession>
<dbReference type="InterPro" id="IPR055348">
    <property type="entry name" value="DctQ"/>
</dbReference>
<evidence type="ECO:0000256" key="8">
    <source>
        <dbReference type="ARBA" id="ARBA00038436"/>
    </source>
</evidence>
<organism evidence="11 12">
    <name type="scientific">Vibrio ishigakensis</name>
    <dbReference type="NCBI Taxonomy" id="1481914"/>
    <lineage>
        <taxon>Bacteria</taxon>
        <taxon>Pseudomonadati</taxon>
        <taxon>Pseudomonadota</taxon>
        <taxon>Gammaproteobacteria</taxon>
        <taxon>Vibrionales</taxon>
        <taxon>Vibrionaceae</taxon>
        <taxon>Vibrio</taxon>
    </lineage>
</organism>
<evidence type="ECO:0000256" key="7">
    <source>
        <dbReference type="ARBA" id="ARBA00023136"/>
    </source>
</evidence>
<evidence type="ECO:0000256" key="2">
    <source>
        <dbReference type="ARBA" id="ARBA00022448"/>
    </source>
</evidence>
<evidence type="ECO:0000256" key="5">
    <source>
        <dbReference type="ARBA" id="ARBA00022692"/>
    </source>
</evidence>
<dbReference type="EMBL" id="BBSC01000001">
    <property type="protein sequence ID" value="GAM73720.1"/>
    <property type="molecule type" value="Genomic_DNA"/>
</dbReference>
<keyword evidence="4 9" id="KW-0997">Cell inner membrane</keyword>
<feature type="transmembrane region" description="Helical" evidence="9">
    <location>
        <begin position="46"/>
        <end position="63"/>
    </location>
</feature>
<protein>
    <recommendedName>
        <fullName evidence="9">TRAP transporter small permease protein</fullName>
    </recommendedName>
</protein>
<dbReference type="GO" id="GO:0022857">
    <property type="term" value="F:transmembrane transporter activity"/>
    <property type="evidence" value="ECO:0007669"/>
    <property type="project" value="UniProtKB-UniRule"/>
</dbReference>
<comment type="similarity">
    <text evidence="8 9">Belongs to the TRAP transporter small permease family.</text>
</comment>